<dbReference type="InterPro" id="IPR000357">
    <property type="entry name" value="HEAT"/>
</dbReference>
<dbReference type="Gene3D" id="1.25.10.10">
    <property type="entry name" value="Leucine-rich Repeat Variant"/>
    <property type="match status" value="6"/>
</dbReference>
<dbReference type="SUPFAM" id="SSF48371">
    <property type="entry name" value="ARM repeat"/>
    <property type="match status" value="3"/>
</dbReference>
<dbReference type="Pfam" id="PF13646">
    <property type="entry name" value="HEAT_2"/>
    <property type="match status" value="5"/>
</dbReference>
<dbReference type="Pfam" id="PF02985">
    <property type="entry name" value="HEAT"/>
    <property type="match status" value="1"/>
</dbReference>
<dbReference type="PANTHER" id="PTHR12697:SF5">
    <property type="entry name" value="DEOXYHYPUSINE HYDROXYLASE"/>
    <property type="match status" value="1"/>
</dbReference>
<dbReference type="InterPro" id="IPR004155">
    <property type="entry name" value="PBS_lyase_HEAT"/>
</dbReference>
<accession>A0ABX8B9D7</accession>
<name>A0ABX8B9D7_9BACT</name>
<feature type="signal peptide" evidence="2">
    <location>
        <begin position="1"/>
        <end position="24"/>
    </location>
</feature>
<dbReference type="SMART" id="SM00567">
    <property type="entry name" value="EZ_HEAT"/>
    <property type="match status" value="15"/>
</dbReference>
<dbReference type="InterPro" id="IPR016024">
    <property type="entry name" value="ARM-type_fold"/>
</dbReference>
<dbReference type="InterPro" id="IPR011989">
    <property type="entry name" value="ARM-like"/>
</dbReference>
<dbReference type="PANTHER" id="PTHR12697">
    <property type="entry name" value="PBS LYASE HEAT-LIKE PROTEIN"/>
    <property type="match status" value="1"/>
</dbReference>
<proteinExistence type="predicted"/>
<sequence length="890" mass="95653">MRSRWVLAWGLLGLTAGLAGPVTAQVASDLDDWPKRAAALADTEPCAPALPAALDDPHWYVRARAIQRLGQQRCSAAVPALVARFDREDWDNQARIIVALGQVGDAAGFPLVARATEAEPSVLRAVALGALEGFDDTLVAPVLTQLIEKPLTLDEKRLVARHVGRLRLETLVSKLAGWFGQDAELDRSLALAWYRTGDQSFGARVIEDFARFDAPTQLRLLQDWAQVPETRASAVLLTMVQSASPLHRLAAAEAWAAYGAQAPLAETLDALPLLDAEIQPFFTATLRARPTRETVEAIIERLKGDPPAAARAAYVEVLASLDRDQVAPLLLAARQARVPAIEPALEKLGLTTDALNAQLADPGLSPLARVDVALRLGQLGDAKAFETLRQLFASGDQPTQHAVMAAFGQLGDARAVELLFEALDDDTPSIQAAAATTLERLGVTPARLLANLDSPNIGLRVESLRLLGRLGHASALDPVAARLRHTEPLVVRLAAAAALGRMRRAEAVPFLAGLLQDREPALRLQAATALGEVGDERAAAALLPLLRERDALLVSEVVTALAKTQSTAAMAPLLTTLEHPDWRVRAAAARSLGDCNDARIPPALALALRDASALVRFYARQSLLKLAAAPTDALLRLVERREPRGWYGAYEVLQQLAPEAAREALLRQLDAPDPSARALAAALLPAYQDQPTLDALLRRLDSENRFSARWWLARAIGTFGETARESAVKRARSKQPRLRADAMRVLGWLPPNPESRTVLREALADADAQVRSAAVEALGRLGDVAALAPLLARQAGEFTVTLDELADALLACGDPGRNLLRQAVTRSDAAVRAVLLQRLGEDGNPDVLPLLLDAIRDASPVVRRAARLGLERQSDDRAAQALRAMPETLP</sequence>
<keyword evidence="2" id="KW-0732">Signal</keyword>
<reference evidence="3 4" key="1">
    <citation type="submission" date="2021-03" db="EMBL/GenBank/DDBJ databases">
        <title>Genomic and phenotypic characterization of Chloracidobacterium isolates provides evidence for multiple species.</title>
        <authorList>
            <person name="Saini M.K."/>
            <person name="Costas A.M.G."/>
            <person name="Tank M."/>
            <person name="Bryant D.A."/>
        </authorList>
    </citation>
    <scope>NUCLEOTIDE SEQUENCE [LARGE SCALE GENOMIC DNA]</scope>
    <source>
        <strain evidence="3 4">BV2-C</strain>
    </source>
</reference>
<evidence type="ECO:0000313" key="4">
    <source>
        <dbReference type="Proteomes" id="UP000676506"/>
    </source>
</evidence>
<dbReference type="EMBL" id="CP072648">
    <property type="protein sequence ID" value="QUW03047.1"/>
    <property type="molecule type" value="Genomic_DNA"/>
</dbReference>
<keyword evidence="1" id="KW-0677">Repeat</keyword>
<feature type="chain" id="PRO_5045304942" evidence="2">
    <location>
        <begin position="25"/>
        <end position="890"/>
    </location>
</feature>
<evidence type="ECO:0000256" key="2">
    <source>
        <dbReference type="SAM" id="SignalP"/>
    </source>
</evidence>
<protein>
    <submittedName>
        <fullName evidence="3">HEAT repeat domain-containing protein</fullName>
    </submittedName>
</protein>
<evidence type="ECO:0000313" key="3">
    <source>
        <dbReference type="EMBL" id="QUW03047.1"/>
    </source>
</evidence>
<keyword evidence="4" id="KW-1185">Reference proteome</keyword>
<dbReference type="RefSeq" id="WP_211428938.1">
    <property type="nucleotide sequence ID" value="NZ_CP072648.1"/>
</dbReference>
<evidence type="ECO:0000256" key="1">
    <source>
        <dbReference type="ARBA" id="ARBA00022737"/>
    </source>
</evidence>
<gene>
    <name evidence="3" type="ORF">J8C06_00965</name>
</gene>
<dbReference type="Proteomes" id="UP000676506">
    <property type="component" value="Chromosome 1"/>
</dbReference>
<organism evidence="3 4">
    <name type="scientific">Chloracidobacterium validum</name>
    <dbReference type="NCBI Taxonomy" id="2821543"/>
    <lineage>
        <taxon>Bacteria</taxon>
        <taxon>Pseudomonadati</taxon>
        <taxon>Acidobacteriota</taxon>
        <taxon>Terriglobia</taxon>
        <taxon>Terriglobales</taxon>
        <taxon>Acidobacteriaceae</taxon>
        <taxon>Chloracidobacterium</taxon>
    </lineage>
</organism>